<accession>A0A379YLY5</accession>
<reference evidence="1 2" key="1">
    <citation type="submission" date="2018-06" db="EMBL/GenBank/DDBJ databases">
        <authorList>
            <consortium name="Pathogen Informatics"/>
            <person name="Doyle S."/>
        </authorList>
    </citation>
    <scope>NUCLEOTIDE SEQUENCE [LARGE SCALE GENOMIC DNA]</scope>
    <source>
        <strain evidence="1 2">NCTC10211</strain>
    </source>
</reference>
<organism evidence="1 2">
    <name type="scientific">Serratia marcescens</name>
    <dbReference type="NCBI Taxonomy" id="615"/>
    <lineage>
        <taxon>Bacteria</taxon>
        <taxon>Pseudomonadati</taxon>
        <taxon>Pseudomonadota</taxon>
        <taxon>Gammaproteobacteria</taxon>
        <taxon>Enterobacterales</taxon>
        <taxon>Yersiniaceae</taxon>
        <taxon>Serratia</taxon>
    </lineage>
</organism>
<gene>
    <name evidence="1" type="ORF">NCTC10211_02087</name>
</gene>
<dbReference type="Gene3D" id="3.40.350.10">
    <property type="entry name" value="Creatinase/prolidase N-terminal domain"/>
    <property type="match status" value="1"/>
</dbReference>
<evidence type="ECO:0000313" key="2">
    <source>
        <dbReference type="Proteomes" id="UP000254765"/>
    </source>
</evidence>
<evidence type="ECO:0000313" key="1">
    <source>
        <dbReference type="EMBL" id="SUI47224.1"/>
    </source>
</evidence>
<keyword evidence="1" id="KW-0378">Hydrolase</keyword>
<dbReference type="Proteomes" id="UP000254765">
    <property type="component" value="Unassembled WGS sequence"/>
</dbReference>
<proteinExistence type="predicted"/>
<dbReference type="GO" id="GO:0004177">
    <property type="term" value="F:aminopeptidase activity"/>
    <property type="evidence" value="ECO:0007669"/>
    <property type="project" value="UniProtKB-KW"/>
</dbReference>
<keyword evidence="1" id="KW-0645">Protease</keyword>
<dbReference type="InterPro" id="IPR029149">
    <property type="entry name" value="Creatin/AminoP/Spt16_N"/>
</dbReference>
<protein>
    <submittedName>
        <fullName evidence="1">Proline aminopeptidase P II</fullName>
    </submittedName>
</protein>
<sequence length="50" mass="5524">MTQQEFNNRRQALLAKMAPASAAVIFSAPGNDAQCRFRLSLPAEQRLFGT</sequence>
<dbReference type="AlphaFoldDB" id="A0A379YLY5"/>
<dbReference type="EMBL" id="UGYK01000002">
    <property type="protein sequence ID" value="SUI47224.1"/>
    <property type="molecule type" value="Genomic_DNA"/>
</dbReference>
<name>A0A379YLY5_SERMA</name>
<keyword evidence="1" id="KW-0031">Aminopeptidase</keyword>